<dbReference type="Proteomes" id="UP000013101">
    <property type="component" value="Unassembled WGS sequence"/>
</dbReference>
<dbReference type="AlphaFoldDB" id="N9P0N0"/>
<keyword evidence="9" id="KW-1185">Reference proteome</keyword>
<dbReference type="GO" id="GO:0003676">
    <property type="term" value="F:nucleic acid binding"/>
    <property type="evidence" value="ECO:0007669"/>
    <property type="project" value="InterPro"/>
</dbReference>
<keyword evidence="3" id="KW-0378">Hydrolase</keyword>
<dbReference type="GO" id="GO:0016787">
    <property type="term" value="F:hydrolase activity"/>
    <property type="evidence" value="ECO:0007669"/>
    <property type="project" value="UniProtKB-KW"/>
</dbReference>
<dbReference type="EMBL" id="CP060811">
    <property type="protein sequence ID" value="QQN86905.1"/>
    <property type="molecule type" value="Genomic_DNA"/>
</dbReference>
<dbReference type="InterPro" id="IPR016071">
    <property type="entry name" value="Staphylococal_nuclease_OB-fold"/>
</dbReference>
<gene>
    <name evidence="7" type="ORF">F897_02228</name>
    <name evidence="6" type="ORF">F969_03043</name>
    <name evidence="8" type="ORF">IAQ69_08375</name>
</gene>
<reference evidence="8 11" key="3">
    <citation type="submission" date="2020-08" db="EMBL/GenBank/DDBJ databases">
        <title>Emergence of ISAba1-mediated novel tet(X) in Acinetobacter variabilis from a chicken farm.</title>
        <authorList>
            <person name="Peng K."/>
            <person name="Li R."/>
        </authorList>
    </citation>
    <scope>NUCLEOTIDE SEQUENCE [LARGE SCALE GENOMIC DNA]</scope>
    <source>
        <strain evidence="8 11">XM9F202-2</strain>
    </source>
</reference>
<evidence type="ECO:0000256" key="1">
    <source>
        <dbReference type="ARBA" id="ARBA00022722"/>
    </source>
</evidence>
<evidence type="ECO:0000313" key="9">
    <source>
        <dbReference type="Proteomes" id="UP000013070"/>
    </source>
</evidence>
<evidence type="ECO:0000313" key="10">
    <source>
        <dbReference type="Proteomes" id="UP000013101"/>
    </source>
</evidence>
<evidence type="ECO:0000256" key="4">
    <source>
        <dbReference type="SAM" id="Phobius"/>
    </source>
</evidence>
<dbReference type="Proteomes" id="UP000596079">
    <property type="component" value="Chromosome"/>
</dbReference>
<reference evidence="6 9" key="2">
    <citation type="submission" date="2013-02" db="EMBL/GenBank/DDBJ databases">
        <title>The Genome Sequence of Acinetobacter sp. NIPH 899.</title>
        <authorList>
            <consortium name="The Broad Institute Genome Sequencing Platform"/>
            <consortium name="The Broad Institute Genome Sequencing Center for Infectious Disease"/>
            <person name="Cerqueira G."/>
            <person name="Feldgarden M."/>
            <person name="Courvalin P."/>
            <person name="Perichon B."/>
            <person name="Grillot-Courvalin C."/>
            <person name="Clermont D."/>
            <person name="Rocha E."/>
            <person name="Yoon E.-J."/>
            <person name="Nemec A."/>
            <person name="Walker B."/>
            <person name="Young S.K."/>
            <person name="Zeng Q."/>
            <person name="Gargeya S."/>
            <person name="Fitzgerald M."/>
            <person name="Haas B."/>
            <person name="Abouelleil A."/>
            <person name="Alvarado L."/>
            <person name="Arachchi H.M."/>
            <person name="Berlin A.M."/>
            <person name="Chapman S.B."/>
            <person name="Dewar J."/>
            <person name="Goldberg J."/>
            <person name="Griggs A."/>
            <person name="Gujja S."/>
            <person name="Hansen M."/>
            <person name="Howarth C."/>
            <person name="Imamovic A."/>
            <person name="Larimer J."/>
            <person name="McCowan C."/>
            <person name="Murphy C."/>
            <person name="Neiman D."/>
            <person name="Pearson M."/>
            <person name="Priest M."/>
            <person name="Roberts A."/>
            <person name="Saif S."/>
            <person name="Shea T."/>
            <person name="Sisk P."/>
            <person name="Sykes S."/>
            <person name="Wortman J."/>
            <person name="Nusbaum C."/>
            <person name="Birren B."/>
        </authorList>
    </citation>
    <scope>NUCLEOTIDE SEQUENCE [LARGE SCALE GENOMIC DNA]</scope>
    <source>
        <strain evidence="6 9">NIPH 899</strain>
    </source>
</reference>
<accession>N8WSU3</accession>
<reference evidence="7 10" key="1">
    <citation type="submission" date="2013-02" db="EMBL/GenBank/DDBJ databases">
        <title>The Genome Sequence of Acinetobacter sp. NIPH 2171.</title>
        <authorList>
            <consortium name="The Broad Institute Genome Sequencing Platform"/>
            <consortium name="The Broad Institute Genome Sequencing Center for Infectious Disease"/>
            <person name="Cerqueira G."/>
            <person name="Feldgarden M."/>
            <person name="Courvalin P."/>
            <person name="Perichon B."/>
            <person name="Grillot-Courvalin C."/>
            <person name="Clermont D."/>
            <person name="Rocha E."/>
            <person name="Yoon E.-J."/>
            <person name="Nemec A."/>
            <person name="Walker B."/>
            <person name="Young S.K."/>
            <person name="Zeng Q."/>
            <person name="Gargeya S."/>
            <person name="Fitzgerald M."/>
            <person name="Haas B."/>
            <person name="Abouelleil A."/>
            <person name="Alvarado L."/>
            <person name="Arachchi H.M."/>
            <person name="Berlin A.M."/>
            <person name="Chapman S.B."/>
            <person name="Dewar J."/>
            <person name="Goldberg J."/>
            <person name="Griggs A."/>
            <person name="Gujja S."/>
            <person name="Hansen M."/>
            <person name="Howarth C."/>
            <person name="Imamovic A."/>
            <person name="Larimer J."/>
            <person name="McCowan C."/>
            <person name="Murphy C."/>
            <person name="Neiman D."/>
            <person name="Pearson M."/>
            <person name="Priest M."/>
            <person name="Roberts A."/>
            <person name="Saif S."/>
            <person name="Shea T."/>
            <person name="Sisk P."/>
            <person name="Sykes S."/>
            <person name="Wortman J."/>
            <person name="Nusbaum C."/>
            <person name="Birren B."/>
        </authorList>
    </citation>
    <scope>NUCLEOTIDE SEQUENCE [LARGE SCALE GENOMIC DNA]</scope>
    <source>
        <strain evidence="7 10">NIPH 2171</strain>
    </source>
</reference>
<dbReference type="PATRIC" id="fig|1217693.3.peg.2155"/>
<dbReference type="EMBL" id="APPE01000074">
    <property type="protein sequence ID" value="ENU97974.1"/>
    <property type="molecule type" value="Genomic_DNA"/>
</dbReference>
<dbReference type="PANTHER" id="PTHR12302">
    <property type="entry name" value="EBNA2 BINDING PROTEIN P100"/>
    <property type="match status" value="1"/>
</dbReference>
<dbReference type="GeneID" id="89665885"/>
<dbReference type="InterPro" id="IPR002071">
    <property type="entry name" value="Thermonucl_AS"/>
</dbReference>
<dbReference type="PROSITE" id="PS50830">
    <property type="entry name" value="TNASE_3"/>
    <property type="match status" value="1"/>
</dbReference>
<feature type="transmembrane region" description="Helical" evidence="4">
    <location>
        <begin position="7"/>
        <end position="23"/>
    </location>
</feature>
<keyword evidence="4" id="KW-1133">Transmembrane helix</keyword>
<evidence type="ECO:0000313" key="6">
    <source>
        <dbReference type="EMBL" id="ENU97974.1"/>
    </source>
</evidence>
<organism evidence="7 10">
    <name type="scientific">Acinetobacter variabilis</name>
    <dbReference type="NCBI Taxonomy" id="70346"/>
    <lineage>
        <taxon>Bacteria</taxon>
        <taxon>Pseudomonadati</taxon>
        <taxon>Pseudomonadota</taxon>
        <taxon>Gammaproteobacteria</taxon>
        <taxon>Moraxellales</taxon>
        <taxon>Moraxellaceae</taxon>
        <taxon>Acinetobacter</taxon>
    </lineage>
</organism>
<keyword evidence="4" id="KW-0812">Transmembrane</keyword>
<dbReference type="PATRIC" id="fig|1217710.3.peg.2907"/>
<dbReference type="RefSeq" id="WP_004785537.1">
    <property type="nucleotide sequence ID" value="NZ_CP060811.1"/>
</dbReference>
<dbReference type="HOGENOM" id="CLU_046484_7_2_6"/>
<sequence length="205" mass="24482">MAQLLAVFMRLFLLIWILPLLHLSTTWQIVLGFVLLCFSYYLLHKITVYLKDLFRPFKKGKKYWCRVSAVSDGDTLTCYRFNIRRSETKLRFAYVDAPESSQAYGKESLRLVQSMVKNKMIRVQITDIDRYGRCVGVVYRYRKNINEEIVKRGAAWVYEEYIRDKNHLRYMMELQNKAKKQKKGLWKNSRPVRPSVYRKQIKASS</sequence>
<dbReference type="Proteomes" id="UP000013070">
    <property type="component" value="Unassembled WGS sequence"/>
</dbReference>
<keyword evidence="1" id="KW-0540">Nuclease</keyword>
<dbReference type="SUPFAM" id="SSF50199">
    <property type="entry name" value="Staphylococcal nuclease"/>
    <property type="match status" value="1"/>
</dbReference>
<dbReference type="InterPro" id="IPR035437">
    <property type="entry name" value="SNase_OB-fold_sf"/>
</dbReference>
<proteinExistence type="predicted"/>
<evidence type="ECO:0000256" key="3">
    <source>
        <dbReference type="ARBA" id="ARBA00022801"/>
    </source>
</evidence>
<evidence type="ECO:0000313" key="7">
    <source>
        <dbReference type="EMBL" id="ENX08467.1"/>
    </source>
</evidence>
<dbReference type="STRING" id="70346.F897_02228"/>
<name>N9P0N0_9GAMM</name>
<accession>N9P0N0</accession>
<dbReference type="EMBL" id="APRS01000013">
    <property type="protein sequence ID" value="ENX08467.1"/>
    <property type="molecule type" value="Genomic_DNA"/>
</dbReference>
<evidence type="ECO:0000256" key="2">
    <source>
        <dbReference type="ARBA" id="ARBA00022759"/>
    </source>
</evidence>
<keyword evidence="4" id="KW-0472">Membrane</keyword>
<evidence type="ECO:0000259" key="5">
    <source>
        <dbReference type="PROSITE" id="PS50830"/>
    </source>
</evidence>
<dbReference type="Pfam" id="PF00565">
    <property type="entry name" value="SNase"/>
    <property type="match status" value="1"/>
</dbReference>
<dbReference type="GO" id="GO:0004519">
    <property type="term" value="F:endonuclease activity"/>
    <property type="evidence" value="ECO:0007669"/>
    <property type="project" value="UniProtKB-KW"/>
</dbReference>
<dbReference type="PROSITE" id="PS01284">
    <property type="entry name" value="TNASE_2"/>
    <property type="match status" value="1"/>
</dbReference>
<dbReference type="OrthoDB" id="9805504at2"/>
<dbReference type="eggNOG" id="COG1525">
    <property type="taxonomic scope" value="Bacteria"/>
</dbReference>
<keyword evidence="2" id="KW-0255">Endonuclease</keyword>
<evidence type="ECO:0000313" key="8">
    <source>
        <dbReference type="EMBL" id="QQN86905.1"/>
    </source>
</evidence>
<protein>
    <submittedName>
        <fullName evidence="8">Thermonuclease family protein</fullName>
    </submittedName>
</protein>
<evidence type="ECO:0000313" key="11">
    <source>
        <dbReference type="Proteomes" id="UP000596079"/>
    </source>
</evidence>
<feature type="domain" description="TNase-like" evidence="5">
    <location>
        <begin position="61"/>
        <end position="188"/>
    </location>
</feature>
<dbReference type="SMART" id="SM00318">
    <property type="entry name" value="SNc"/>
    <property type="match status" value="1"/>
</dbReference>
<dbReference type="Gene3D" id="2.40.50.90">
    <property type="match status" value="1"/>
</dbReference>
<dbReference type="PANTHER" id="PTHR12302:SF3">
    <property type="entry name" value="SERINE_THREONINE-PROTEIN KINASE 31"/>
    <property type="match status" value="1"/>
</dbReference>